<dbReference type="PROSITE" id="PS00028">
    <property type="entry name" value="ZINC_FINGER_C2H2_1"/>
    <property type="match status" value="1"/>
</dbReference>
<proteinExistence type="predicted"/>
<keyword evidence="2" id="KW-0479">Metal-binding</keyword>
<feature type="domain" description="C2H2-type" evidence="10">
    <location>
        <begin position="243"/>
        <end position="264"/>
    </location>
</feature>
<dbReference type="AlphaFoldDB" id="A0ABD2WVU0"/>
<dbReference type="GO" id="GO:0003677">
    <property type="term" value="F:DNA binding"/>
    <property type="evidence" value="ECO:0007669"/>
    <property type="project" value="UniProtKB-KW"/>
</dbReference>
<dbReference type="EMBL" id="JBJJXI010000070">
    <property type="protein sequence ID" value="KAL3396611.1"/>
    <property type="molecule type" value="Genomic_DNA"/>
</dbReference>
<comment type="subcellular location">
    <subcellularLocation>
        <location evidence="1">Nucleus</location>
    </subcellularLocation>
</comment>
<evidence type="ECO:0000256" key="5">
    <source>
        <dbReference type="ARBA" id="ARBA00022833"/>
    </source>
</evidence>
<feature type="domain" description="C2H2-type" evidence="10">
    <location>
        <begin position="333"/>
        <end position="361"/>
    </location>
</feature>
<sequence>MKPLTDQILSQHCAQCKNKYFFSCKECKFGSKSIIQMSSHVKELHHSKFKNIKEFEYLKSLDQEFWQEKQDMYDGKIQPITRCKKCGHPYRCLSRLKRHEKLCTTTPMLQCTLCPEFVNFEQELREHLVVKHGKQEDGKELSIMIREIKKKIKKKNMKVRQTILANENSNVLNMNFAQMHINDMAEISCTKCKVLVKKVNAKDLKCSKCRQSYTYTCLGCKTRFQKIGSLRMHYNRKHGPKLFSCQHCNRKFAYLSDLNCHMKLCNESSVYQCKYCITKTKHMTEMRYHLVHEHGVRFGFARSWICHTCGKKYARKQGLILHQRNYCGKKPNFRCSLCAYYSYTKHHLTNHIKMKHGDENNRKKRKINPVKRR</sequence>
<keyword evidence="3" id="KW-0677">Repeat</keyword>
<keyword evidence="12" id="KW-1185">Reference proteome</keyword>
<evidence type="ECO:0000256" key="4">
    <source>
        <dbReference type="ARBA" id="ARBA00022771"/>
    </source>
</evidence>
<organism evidence="11 12">
    <name type="scientific">Trichogramma kaykai</name>
    <dbReference type="NCBI Taxonomy" id="54128"/>
    <lineage>
        <taxon>Eukaryota</taxon>
        <taxon>Metazoa</taxon>
        <taxon>Ecdysozoa</taxon>
        <taxon>Arthropoda</taxon>
        <taxon>Hexapoda</taxon>
        <taxon>Insecta</taxon>
        <taxon>Pterygota</taxon>
        <taxon>Neoptera</taxon>
        <taxon>Endopterygota</taxon>
        <taxon>Hymenoptera</taxon>
        <taxon>Apocrita</taxon>
        <taxon>Proctotrupomorpha</taxon>
        <taxon>Chalcidoidea</taxon>
        <taxon>Trichogrammatidae</taxon>
        <taxon>Trichogramma</taxon>
    </lineage>
</organism>
<protein>
    <recommendedName>
        <fullName evidence="10">C2H2-type domain-containing protein</fullName>
    </recommendedName>
</protein>
<dbReference type="SUPFAM" id="SSF57667">
    <property type="entry name" value="beta-beta-alpha zinc fingers"/>
    <property type="match status" value="2"/>
</dbReference>
<gene>
    <name evidence="11" type="ORF">TKK_009491</name>
</gene>
<evidence type="ECO:0000256" key="8">
    <source>
        <dbReference type="PROSITE-ProRule" id="PRU00042"/>
    </source>
</evidence>
<accession>A0ABD2WVU0</accession>
<keyword evidence="5" id="KW-0862">Zinc</keyword>
<name>A0ABD2WVU0_9HYME</name>
<comment type="caution">
    <text evidence="11">The sequence shown here is derived from an EMBL/GenBank/DDBJ whole genome shotgun (WGS) entry which is preliminary data.</text>
</comment>
<evidence type="ECO:0000256" key="7">
    <source>
        <dbReference type="ARBA" id="ARBA00023242"/>
    </source>
</evidence>
<dbReference type="InterPro" id="IPR013087">
    <property type="entry name" value="Znf_C2H2_type"/>
</dbReference>
<dbReference type="InterPro" id="IPR036236">
    <property type="entry name" value="Znf_C2H2_sf"/>
</dbReference>
<dbReference type="Proteomes" id="UP001627154">
    <property type="component" value="Unassembled WGS sequence"/>
</dbReference>
<feature type="domain" description="C2H2-type" evidence="10">
    <location>
        <begin position="304"/>
        <end position="331"/>
    </location>
</feature>
<keyword evidence="7" id="KW-0539">Nucleus</keyword>
<evidence type="ECO:0000256" key="9">
    <source>
        <dbReference type="SAM" id="MobiDB-lite"/>
    </source>
</evidence>
<dbReference type="PROSITE" id="PS50157">
    <property type="entry name" value="ZINC_FINGER_C2H2_2"/>
    <property type="match status" value="3"/>
</dbReference>
<reference evidence="11 12" key="1">
    <citation type="journal article" date="2024" name="bioRxiv">
        <title>A reference genome for Trichogramma kaykai: A tiny desert-dwelling parasitoid wasp with competing sex-ratio distorters.</title>
        <authorList>
            <person name="Culotta J."/>
            <person name="Lindsey A.R."/>
        </authorList>
    </citation>
    <scope>NUCLEOTIDE SEQUENCE [LARGE SCALE GENOMIC DNA]</scope>
    <source>
        <strain evidence="11 12">KSX58</strain>
    </source>
</reference>
<evidence type="ECO:0000313" key="12">
    <source>
        <dbReference type="Proteomes" id="UP001627154"/>
    </source>
</evidence>
<dbReference type="PANTHER" id="PTHR24390:SF159">
    <property type="entry name" value="GROWTH FACTOR INDEPENDENT 1 TRANSCRIPTIONAL REPRESSOR"/>
    <property type="match status" value="1"/>
</dbReference>
<evidence type="ECO:0000256" key="2">
    <source>
        <dbReference type="ARBA" id="ARBA00022723"/>
    </source>
</evidence>
<keyword evidence="6" id="KW-0238">DNA-binding</keyword>
<dbReference type="Gene3D" id="3.30.160.60">
    <property type="entry name" value="Classic Zinc Finger"/>
    <property type="match status" value="3"/>
</dbReference>
<feature type="region of interest" description="Disordered" evidence="9">
    <location>
        <begin position="354"/>
        <end position="373"/>
    </location>
</feature>
<dbReference type="GO" id="GO:0005634">
    <property type="term" value="C:nucleus"/>
    <property type="evidence" value="ECO:0007669"/>
    <property type="project" value="UniProtKB-SubCell"/>
</dbReference>
<evidence type="ECO:0000313" key="11">
    <source>
        <dbReference type="EMBL" id="KAL3396611.1"/>
    </source>
</evidence>
<evidence type="ECO:0000256" key="6">
    <source>
        <dbReference type="ARBA" id="ARBA00023125"/>
    </source>
</evidence>
<feature type="compositionally biased region" description="Basic residues" evidence="9">
    <location>
        <begin position="362"/>
        <end position="373"/>
    </location>
</feature>
<dbReference type="PANTHER" id="PTHR24390">
    <property type="entry name" value="ZINC FINGER PROTEIN"/>
    <property type="match status" value="1"/>
</dbReference>
<dbReference type="SMART" id="SM00355">
    <property type="entry name" value="ZnF_C2H2"/>
    <property type="match status" value="8"/>
</dbReference>
<evidence type="ECO:0000256" key="3">
    <source>
        <dbReference type="ARBA" id="ARBA00022737"/>
    </source>
</evidence>
<dbReference type="GO" id="GO:0008270">
    <property type="term" value="F:zinc ion binding"/>
    <property type="evidence" value="ECO:0007669"/>
    <property type="project" value="UniProtKB-KW"/>
</dbReference>
<evidence type="ECO:0000256" key="1">
    <source>
        <dbReference type="ARBA" id="ARBA00004123"/>
    </source>
</evidence>
<keyword evidence="4 8" id="KW-0863">Zinc-finger</keyword>
<evidence type="ECO:0000259" key="10">
    <source>
        <dbReference type="PROSITE" id="PS50157"/>
    </source>
</evidence>